<keyword evidence="2" id="KW-1185">Reference proteome</keyword>
<accession>A0ABR5AGT1</accession>
<dbReference type="RefSeq" id="WP_041048412.1">
    <property type="nucleotide sequence ID" value="NZ_JXAK01000025.1"/>
</dbReference>
<protein>
    <submittedName>
        <fullName evidence="1">General stress protein</fullName>
    </submittedName>
</protein>
<dbReference type="NCBIfam" id="TIGR04019">
    <property type="entry name" value="B_thiol_YtxJ"/>
    <property type="match status" value="1"/>
</dbReference>
<sequence>MAKWREITTLDEWNAILEQSGEQPAVVLKHSTTCPVSASALEEFDEYLAKQPNENVDYYLVKVIESRPVSNQIAEDLKVKHQSPQILYFKNKEAIWNTSHWSVTAKHMAAVLD</sequence>
<dbReference type="SUPFAM" id="SSF52833">
    <property type="entry name" value="Thioredoxin-like"/>
    <property type="match status" value="1"/>
</dbReference>
<dbReference type="Pfam" id="PF11009">
    <property type="entry name" value="BrxC"/>
    <property type="match status" value="1"/>
</dbReference>
<dbReference type="Proteomes" id="UP000031967">
    <property type="component" value="Unassembled WGS sequence"/>
</dbReference>
<dbReference type="EMBL" id="JXAK01000025">
    <property type="protein sequence ID" value="KIL40202.1"/>
    <property type="molecule type" value="Genomic_DNA"/>
</dbReference>
<comment type="caution">
    <text evidence="1">The sequence shown here is derived from an EMBL/GenBank/DDBJ whole genome shotgun (WGS) entry which is preliminary data.</text>
</comment>
<dbReference type="InterPro" id="IPR036249">
    <property type="entry name" value="Thioredoxin-like_sf"/>
</dbReference>
<evidence type="ECO:0000313" key="1">
    <source>
        <dbReference type="EMBL" id="KIL40202.1"/>
    </source>
</evidence>
<dbReference type="Gene3D" id="3.40.30.10">
    <property type="entry name" value="Glutaredoxin"/>
    <property type="match status" value="1"/>
</dbReference>
<reference evidence="1 2" key="1">
    <citation type="submission" date="2014-12" db="EMBL/GenBank/DDBJ databases">
        <title>Draft genome sequence of Paenibacillus kamchatkensis strain B-2647.</title>
        <authorList>
            <person name="Karlyshev A.V."/>
            <person name="Kudryashova E.B."/>
        </authorList>
    </citation>
    <scope>NUCLEOTIDE SEQUENCE [LARGE SCALE GENOMIC DNA]</scope>
    <source>
        <strain evidence="1 2">VKM B-2647</strain>
    </source>
</reference>
<proteinExistence type="predicted"/>
<evidence type="ECO:0000313" key="2">
    <source>
        <dbReference type="Proteomes" id="UP000031967"/>
    </source>
</evidence>
<organism evidence="1 2">
    <name type="scientific">Gordoniibacillus kamchatkensis</name>
    <dbReference type="NCBI Taxonomy" id="1590651"/>
    <lineage>
        <taxon>Bacteria</taxon>
        <taxon>Bacillati</taxon>
        <taxon>Bacillota</taxon>
        <taxon>Bacilli</taxon>
        <taxon>Bacillales</taxon>
        <taxon>Paenibacillaceae</taxon>
        <taxon>Gordoniibacillus</taxon>
    </lineage>
</organism>
<dbReference type="InterPro" id="IPR022551">
    <property type="entry name" value="BrxC"/>
</dbReference>
<gene>
    <name evidence="1" type="ORF">SD70_15420</name>
</gene>
<name>A0ABR5AGT1_9BACL</name>